<name>A0A327ZI15_9ACTN</name>
<organism evidence="1 2">
    <name type="scientific">Actinoplanes lutulentus</name>
    <dbReference type="NCBI Taxonomy" id="1287878"/>
    <lineage>
        <taxon>Bacteria</taxon>
        <taxon>Bacillati</taxon>
        <taxon>Actinomycetota</taxon>
        <taxon>Actinomycetes</taxon>
        <taxon>Micromonosporales</taxon>
        <taxon>Micromonosporaceae</taxon>
        <taxon>Actinoplanes</taxon>
    </lineage>
</organism>
<reference evidence="1 2" key="1">
    <citation type="submission" date="2018-06" db="EMBL/GenBank/DDBJ databases">
        <title>Genomic Encyclopedia of Type Strains, Phase III (KMG-III): the genomes of soil and plant-associated and newly described type strains.</title>
        <authorList>
            <person name="Whitman W."/>
        </authorList>
    </citation>
    <scope>NUCLEOTIDE SEQUENCE [LARGE SCALE GENOMIC DNA]</scope>
    <source>
        <strain evidence="1 2">CGMCC 4.7090</strain>
    </source>
</reference>
<dbReference type="AlphaFoldDB" id="A0A327ZI15"/>
<dbReference type="EMBL" id="QLMJ01000009">
    <property type="protein sequence ID" value="RAK35711.1"/>
    <property type="molecule type" value="Genomic_DNA"/>
</dbReference>
<dbReference type="Proteomes" id="UP000249341">
    <property type="component" value="Unassembled WGS sequence"/>
</dbReference>
<gene>
    <name evidence="1" type="ORF">B0I29_109185</name>
</gene>
<comment type="caution">
    <text evidence="1">The sequence shown here is derived from an EMBL/GenBank/DDBJ whole genome shotgun (WGS) entry which is preliminary data.</text>
</comment>
<evidence type="ECO:0000313" key="1">
    <source>
        <dbReference type="EMBL" id="RAK35711.1"/>
    </source>
</evidence>
<keyword evidence="2" id="KW-1185">Reference proteome</keyword>
<sequence length="65" mass="7215">MPTSLMHMDEDRPPAWGKAVHEFCAAVGIPVPPPPTAEQRAAFEAWMREGDAQVEAMRARRRDAA</sequence>
<proteinExistence type="predicted"/>
<evidence type="ECO:0000313" key="2">
    <source>
        <dbReference type="Proteomes" id="UP000249341"/>
    </source>
</evidence>
<protein>
    <submittedName>
        <fullName evidence="1">Uncharacterized protein</fullName>
    </submittedName>
</protein>
<accession>A0A327ZI15</accession>